<dbReference type="EMBL" id="JAMZMK010011326">
    <property type="protein sequence ID" value="KAI7727754.1"/>
    <property type="molecule type" value="Genomic_DNA"/>
</dbReference>
<evidence type="ECO:0000313" key="2">
    <source>
        <dbReference type="Proteomes" id="UP001206925"/>
    </source>
</evidence>
<feature type="non-terminal residue" evidence="1">
    <location>
        <position position="1"/>
    </location>
</feature>
<name>A0AAD5BR58_AMBAR</name>
<proteinExistence type="predicted"/>
<dbReference type="AlphaFoldDB" id="A0AAD5BR58"/>
<organism evidence="1 2">
    <name type="scientific">Ambrosia artemisiifolia</name>
    <name type="common">Common ragweed</name>
    <dbReference type="NCBI Taxonomy" id="4212"/>
    <lineage>
        <taxon>Eukaryota</taxon>
        <taxon>Viridiplantae</taxon>
        <taxon>Streptophyta</taxon>
        <taxon>Embryophyta</taxon>
        <taxon>Tracheophyta</taxon>
        <taxon>Spermatophyta</taxon>
        <taxon>Magnoliopsida</taxon>
        <taxon>eudicotyledons</taxon>
        <taxon>Gunneridae</taxon>
        <taxon>Pentapetalae</taxon>
        <taxon>asterids</taxon>
        <taxon>campanulids</taxon>
        <taxon>Asterales</taxon>
        <taxon>Asteraceae</taxon>
        <taxon>Asteroideae</taxon>
        <taxon>Heliantheae alliance</taxon>
        <taxon>Heliantheae</taxon>
        <taxon>Ambrosia</taxon>
    </lineage>
</organism>
<sequence>IVSGLYFLFIEDEHLGFISTTSHTRKTAATHLYAVEIGSLLGFFMLTNQPKSSFIMDFVVNVVDYFKIALEELKKPPRVLVSKFLEFVDLEMCMKEKALTLSSDS</sequence>
<gene>
    <name evidence="1" type="ORF">M8C21_013144</name>
</gene>
<accession>A0AAD5BR58</accession>
<keyword evidence="2" id="KW-1185">Reference proteome</keyword>
<reference evidence="1" key="1">
    <citation type="submission" date="2022-06" db="EMBL/GenBank/DDBJ databases">
        <title>Uncovering the hologenomic basis of an extraordinary plant invasion.</title>
        <authorList>
            <person name="Bieker V.C."/>
            <person name="Martin M.D."/>
            <person name="Gilbert T."/>
            <person name="Hodgins K."/>
            <person name="Battlay P."/>
            <person name="Petersen B."/>
            <person name="Wilson J."/>
        </authorList>
    </citation>
    <scope>NUCLEOTIDE SEQUENCE</scope>
    <source>
        <strain evidence="1">AA19_3_7</strain>
        <tissue evidence="1">Leaf</tissue>
    </source>
</reference>
<dbReference type="Proteomes" id="UP001206925">
    <property type="component" value="Unassembled WGS sequence"/>
</dbReference>
<comment type="caution">
    <text evidence="1">The sequence shown here is derived from an EMBL/GenBank/DDBJ whole genome shotgun (WGS) entry which is preliminary data.</text>
</comment>
<protein>
    <submittedName>
        <fullName evidence="1">Uncharacterized protein</fullName>
    </submittedName>
</protein>
<evidence type="ECO:0000313" key="1">
    <source>
        <dbReference type="EMBL" id="KAI7727754.1"/>
    </source>
</evidence>